<gene>
    <name evidence="12" type="ORF">CLV58_12430</name>
</gene>
<evidence type="ECO:0000256" key="2">
    <source>
        <dbReference type="ARBA" id="ARBA00022448"/>
    </source>
</evidence>
<evidence type="ECO:0000313" key="13">
    <source>
        <dbReference type="Proteomes" id="UP000238375"/>
    </source>
</evidence>
<comment type="caution">
    <text evidence="12">The sequence shown here is derived from an EMBL/GenBank/DDBJ whole genome shotgun (WGS) entry which is preliminary data.</text>
</comment>
<keyword evidence="9" id="KW-0472">Membrane</keyword>
<dbReference type="InterPro" id="IPR012910">
    <property type="entry name" value="Plug_dom"/>
</dbReference>
<dbReference type="PANTHER" id="PTHR32552:SF68">
    <property type="entry name" value="FERRICHROME OUTER MEMBRANE TRANSPORTER_PHAGE RECEPTOR"/>
    <property type="match status" value="1"/>
</dbReference>
<evidence type="ECO:0000256" key="9">
    <source>
        <dbReference type="ARBA" id="ARBA00023136"/>
    </source>
</evidence>
<keyword evidence="8" id="KW-0406">Ion transport</keyword>
<evidence type="ECO:0000256" key="1">
    <source>
        <dbReference type="ARBA" id="ARBA00004571"/>
    </source>
</evidence>
<comment type="subcellular location">
    <subcellularLocation>
        <location evidence="1">Cell outer membrane</location>
        <topology evidence="1">Multi-pass membrane protein</topology>
    </subcellularLocation>
</comment>
<keyword evidence="5" id="KW-0812">Transmembrane</keyword>
<dbReference type="Pfam" id="PF13715">
    <property type="entry name" value="CarbopepD_reg_2"/>
    <property type="match status" value="1"/>
</dbReference>
<organism evidence="12 13">
    <name type="scientific">Spirosoma oryzae</name>
    <dbReference type="NCBI Taxonomy" id="1469603"/>
    <lineage>
        <taxon>Bacteria</taxon>
        <taxon>Pseudomonadati</taxon>
        <taxon>Bacteroidota</taxon>
        <taxon>Cytophagia</taxon>
        <taxon>Cytophagales</taxon>
        <taxon>Cytophagaceae</taxon>
        <taxon>Spirosoma</taxon>
    </lineage>
</organism>
<keyword evidence="4" id="KW-0410">Iron transport</keyword>
<evidence type="ECO:0000256" key="10">
    <source>
        <dbReference type="ARBA" id="ARBA00023237"/>
    </source>
</evidence>
<feature type="domain" description="TonB-dependent receptor plug" evidence="11">
    <location>
        <begin position="148"/>
        <end position="246"/>
    </location>
</feature>
<dbReference type="AlphaFoldDB" id="A0A2T0SAF8"/>
<evidence type="ECO:0000259" key="11">
    <source>
        <dbReference type="Pfam" id="PF07715"/>
    </source>
</evidence>
<keyword evidence="7" id="KW-0408">Iron</keyword>
<keyword evidence="3" id="KW-1134">Transmembrane beta strand</keyword>
<proteinExistence type="predicted"/>
<dbReference type="SUPFAM" id="SSF56935">
    <property type="entry name" value="Porins"/>
    <property type="match status" value="1"/>
</dbReference>
<dbReference type="Gene3D" id="2.40.170.20">
    <property type="entry name" value="TonB-dependent receptor, beta-barrel domain"/>
    <property type="match status" value="1"/>
</dbReference>
<dbReference type="InterPro" id="IPR036942">
    <property type="entry name" value="Beta-barrel_TonB_sf"/>
</dbReference>
<keyword evidence="13" id="KW-1185">Reference proteome</keyword>
<keyword evidence="10" id="KW-0998">Cell outer membrane</keyword>
<protein>
    <submittedName>
        <fullName evidence="12">TonB-dependent receptor-like protein</fullName>
    </submittedName>
</protein>
<reference evidence="12 13" key="1">
    <citation type="submission" date="2018-03" db="EMBL/GenBank/DDBJ databases">
        <title>Genomic Encyclopedia of Archaeal and Bacterial Type Strains, Phase II (KMG-II): from individual species to whole genera.</title>
        <authorList>
            <person name="Goeker M."/>
        </authorList>
    </citation>
    <scope>NUCLEOTIDE SEQUENCE [LARGE SCALE GENOMIC DNA]</scope>
    <source>
        <strain evidence="12 13">DSM 28354</strain>
    </source>
</reference>
<accession>A0A2T0SAF8</accession>
<dbReference type="Gene3D" id="2.170.130.10">
    <property type="entry name" value="TonB-dependent receptor, plug domain"/>
    <property type="match status" value="1"/>
</dbReference>
<dbReference type="PANTHER" id="PTHR32552">
    <property type="entry name" value="FERRICHROME IRON RECEPTOR-RELATED"/>
    <property type="match status" value="1"/>
</dbReference>
<evidence type="ECO:0000256" key="7">
    <source>
        <dbReference type="ARBA" id="ARBA00023004"/>
    </source>
</evidence>
<evidence type="ECO:0000256" key="8">
    <source>
        <dbReference type="ARBA" id="ARBA00023065"/>
    </source>
</evidence>
<evidence type="ECO:0000313" key="12">
    <source>
        <dbReference type="EMBL" id="PRY30409.1"/>
    </source>
</evidence>
<keyword evidence="6" id="KW-0732">Signal</keyword>
<dbReference type="SUPFAM" id="SSF49464">
    <property type="entry name" value="Carboxypeptidase regulatory domain-like"/>
    <property type="match status" value="1"/>
</dbReference>
<dbReference type="GO" id="GO:0015344">
    <property type="term" value="F:siderophore uptake transmembrane transporter activity"/>
    <property type="evidence" value="ECO:0007669"/>
    <property type="project" value="TreeGrafter"/>
</dbReference>
<dbReference type="InterPro" id="IPR039426">
    <property type="entry name" value="TonB-dep_rcpt-like"/>
</dbReference>
<dbReference type="InterPro" id="IPR037066">
    <property type="entry name" value="Plug_dom_sf"/>
</dbReference>
<name>A0A2T0SAF8_9BACT</name>
<dbReference type="EMBL" id="PVTE01000024">
    <property type="protein sequence ID" value="PRY30409.1"/>
    <property type="molecule type" value="Genomic_DNA"/>
</dbReference>
<evidence type="ECO:0000256" key="3">
    <source>
        <dbReference type="ARBA" id="ARBA00022452"/>
    </source>
</evidence>
<keyword evidence="2" id="KW-0813">Transport</keyword>
<dbReference type="InterPro" id="IPR008969">
    <property type="entry name" value="CarboxyPept-like_regulatory"/>
</dbReference>
<sequence>MPYRQSVRLPVVYLPTLPSIIRFLLLIFLFILSPSLALAQVLRGRVVDAERPETPLVGAAIRGQGAVTDSAGYFAVQLGQPVSYIQVSHLGYRTQRVPITTETPTTLTVALEATTIQVLDEVTVSSKYYRQYATNTISSALRLRTPLINLSQNIQTITPEQIFDQGSFNMTDNVSRNISGVIRQEVSNNLGPYLFMRGGQIAALRNGVDLAPIYRGPQPEDASIIDRVEFVKGPSLFMNNIGDPAGSFNVVTKQPTGAPRRTLTAMFGSFDFYRLAADFDGQLDKKGKLLYRLNAMGMGMSTNSFVKFDYNRRFLIAPVLRYHVSGRTYVSAEYTYQQFRYGLSSPIVDSPGVDSPGVDSPGVDSPGVDSPGGFGSLPVDFAIAEPSLNPYHVSDHTGFLTFSHQFNSNWQLTIRGAFMRNDNEGAYMWVTGVNTAAPTILLRNPKYDLNRTDVFSQQAFVNGSVVTGTIRHQVLAGTDLNQKRFRADSYVQYDTYVDAGGKTQLKYYPLDVNNPVYGAEIPNYHIPGGLINRGFSSWVISIFRSWSFT</sequence>
<dbReference type="GO" id="GO:0009279">
    <property type="term" value="C:cell outer membrane"/>
    <property type="evidence" value="ECO:0007669"/>
    <property type="project" value="UniProtKB-SubCell"/>
</dbReference>
<evidence type="ECO:0000256" key="6">
    <source>
        <dbReference type="ARBA" id="ARBA00022729"/>
    </source>
</evidence>
<evidence type="ECO:0000256" key="4">
    <source>
        <dbReference type="ARBA" id="ARBA00022496"/>
    </source>
</evidence>
<dbReference type="Proteomes" id="UP000238375">
    <property type="component" value="Unassembled WGS sequence"/>
</dbReference>
<dbReference type="Pfam" id="PF07715">
    <property type="entry name" value="Plug"/>
    <property type="match status" value="1"/>
</dbReference>
<keyword evidence="12" id="KW-0675">Receptor</keyword>
<evidence type="ECO:0000256" key="5">
    <source>
        <dbReference type="ARBA" id="ARBA00022692"/>
    </source>
</evidence>